<dbReference type="Gene3D" id="4.10.40.50">
    <property type="match status" value="1"/>
</dbReference>
<accession>A0A401RUZ2</accession>
<evidence type="ECO:0000256" key="8">
    <source>
        <dbReference type="ARBA" id="ARBA00022729"/>
    </source>
</evidence>
<name>A0A401RUZ2_CHIPU</name>
<keyword evidence="6" id="KW-0929">Antimicrobial</keyword>
<sequence>MASTLFVNQADCAAIGPVETVLQRARRMTPLWRWITYRPLGSSCRSNEECSSKYCRKKRCALAAHED</sequence>
<dbReference type="GO" id="GO:0061844">
    <property type="term" value="P:antimicrobial humoral immune response mediated by antimicrobial peptide"/>
    <property type="evidence" value="ECO:0007669"/>
    <property type="project" value="TreeGrafter"/>
</dbReference>
<dbReference type="OMA" id="CITMLCR"/>
<evidence type="ECO:0000256" key="4">
    <source>
        <dbReference type="ARBA" id="ARBA00020494"/>
    </source>
</evidence>
<keyword evidence="7" id="KW-0165">Cleavage on pair of basic residues</keyword>
<keyword evidence="5" id="KW-0964">Secreted</keyword>
<evidence type="ECO:0000256" key="6">
    <source>
        <dbReference type="ARBA" id="ARBA00022529"/>
    </source>
</evidence>
<dbReference type="InterPro" id="IPR009955">
    <property type="entry name" value="LEAP-2"/>
</dbReference>
<evidence type="ECO:0000256" key="9">
    <source>
        <dbReference type="ARBA" id="ARBA00023022"/>
    </source>
</evidence>
<dbReference type="EMBL" id="BEZZ01000004">
    <property type="protein sequence ID" value="GCC21969.1"/>
    <property type="molecule type" value="Genomic_DNA"/>
</dbReference>
<dbReference type="GO" id="GO:0042742">
    <property type="term" value="P:defense response to bacterium"/>
    <property type="evidence" value="ECO:0007669"/>
    <property type="project" value="UniProtKB-KW"/>
</dbReference>
<proteinExistence type="inferred from homology"/>
<evidence type="ECO:0000256" key="5">
    <source>
        <dbReference type="ARBA" id="ARBA00022525"/>
    </source>
</evidence>
<keyword evidence="8" id="KW-0732">Signal</keyword>
<comment type="similarity">
    <text evidence="3">Belongs to the LEAP2 family.</text>
</comment>
<gene>
    <name evidence="11" type="ORF">chiPu_0000352</name>
</gene>
<dbReference type="OrthoDB" id="9450163at2759"/>
<evidence type="ECO:0000256" key="7">
    <source>
        <dbReference type="ARBA" id="ARBA00022685"/>
    </source>
</evidence>
<evidence type="ECO:0000313" key="12">
    <source>
        <dbReference type="Proteomes" id="UP000287033"/>
    </source>
</evidence>
<comment type="subcellular location">
    <subcellularLocation>
        <location evidence="2">Secreted</location>
    </subcellularLocation>
</comment>
<keyword evidence="12" id="KW-1185">Reference proteome</keyword>
<keyword evidence="9" id="KW-0044">Antibiotic</keyword>
<dbReference type="AlphaFoldDB" id="A0A401RUZ2"/>
<evidence type="ECO:0000313" key="11">
    <source>
        <dbReference type="EMBL" id="GCC21969.1"/>
    </source>
</evidence>
<evidence type="ECO:0000256" key="2">
    <source>
        <dbReference type="ARBA" id="ARBA00004613"/>
    </source>
</evidence>
<dbReference type="GO" id="GO:0005576">
    <property type="term" value="C:extracellular region"/>
    <property type="evidence" value="ECO:0007669"/>
    <property type="project" value="UniProtKB-SubCell"/>
</dbReference>
<dbReference type="PANTHER" id="PTHR21007:SF1">
    <property type="entry name" value="LIVER-EXPRESSED ANTIMICROBIAL PEPTIDE 2"/>
    <property type="match status" value="1"/>
</dbReference>
<protein>
    <recommendedName>
        <fullName evidence="4">Liver-expressed antimicrobial peptide 2</fullName>
    </recommendedName>
</protein>
<dbReference type="PANTHER" id="PTHR21007">
    <property type="entry name" value="LIVER EXPRESSED ANTIMICROBIAL PEPTIDE 2"/>
    <property type="match status" value="1"/>
</dbReference>
<dbReference type="Pfam" id="PF07359">
    <property type="entry name" value="LEAP-2"/>
    <property type="match status" value="1"/>
</dbReference>
<dbReference type="Proteomes" id="UP000287033">
    <property type="component" value="Unassembled WGS sequence"/>
</dbReference>
<keyword evidence="10" id="KW-1015">Disulfide bond</keyword>
<evidence type="ECO:0000256" key="1">
    <source>
        <dbReference type="ARBA" id="ARBA00002585"/>
    </source>
</evidence>
<comment type="function">
    <text evidence="1">Has an antimicrobial activity.</text>
</comment>
<comment type="caution">
    <text evidence="11">The sequence shown here is derived from an EMBL/GenBank/DDBJ whole genome shotgun (WGS) entry which is preliminary data.</text>
</comment>
<reference evidence="11 12" key="1">
    <citation type="journal article" date="2018" name="Nat. Ecol. Evol.">
        <title>Shark genomes provide insights into elasmobranch evolution and the origin of vertebrates.</title>
        <authorList>
            <person name="Hara Y"/>
            <person name="Yamaguchi K"/>
            <person name="Onimaru K"/>
            <person name="Kadota M"/>
            <person name="Koyanagi M"/>
            <person name="Keeley SD"/>
            <person name="Tatsumi K"/>
            <person name="Tanaka K"/>
            <person name="Motone F"/>
            <person name="Kageyama Y"/>
            <person name="Nozu R"/>
            <person name="Adachi N"/>
            <person name="Nishimura O"/>
            <person name="Nakagawa R"/>
            <person name="Tanegashima C"/>
            <person name="Kiyatake I"/>
            <person name="Matsumoto R"/>
            <person name="Murakumo K"/>
            <person name="Nishida K"/>
            <person name="Terakita A"/>
            <person name="Kuratani S"/>
            <person name="Sato K"/>
            <person name="Hyodo S Kuraku.S."/>
        </authorList>
    </citation>
    <scope>NUCLEOTIDE SEQUENCE [LARGE SCALE GENOMIC DNA]</scope>
</reference>
<evidence type="ECO:0000256" key="3">
    <source>
        <dbReference type="ARBA" id="ARBA00008047"/>
    </source>
</evidence>
<organism evidence="11 12">
    <name type="scientific">Chiloscyllium punctatum</name>
    <name type="common">Brownbanded bambooshark</name>
    <name type="synonym">Hemiscyllium punctatum</name>
    <dbReference type="NCBI Taxonomy" id="137246"/>
    <lineage>
        <taxon>Eukaryota</taxon>
        <taxon>Metazoa</taxon>
        <taxon>Chordata</taxon>
        <taxon>Craniata</taxon>
        <taxon>Vertebrata</taxon>
        <taxon>Chondrichthyes</taxon>
        <taxon>Elasmobranchii</taxon>
        <taxon>Galeomorphii</taxon>
        <taxon>Galeoidea</taxon>
        <taxon>Orectolobiformes</taxon>
        <taxon>Hemiscylliidae</taxon>
        <taxon>Chiloscyllium</taxon>
    </lineage>
</organism>
<evidence type="ECO:0000256" key="10">
    <source>
        <dbReference type="ARBA" id="ARBA00023157"/>
    </source>
</evidence>